<organism evidence="2 3">
    <name type="scientific">Klebsiella phage Miami</name>
    <dbReference type="NCBI Taxonomy" id="2767581"/>
    <lineage>
        <taxon>Viruses</taxon>
        <taxon>Duplodnaviria</taxon>
        <taxon>Heunggongvirae</taxon>
        <taxon>Uroviricota</taxon>
        <taxon>Caudoviricetes</taxon>
        <taxon>Chimalliviridae</taxon>
        <taxon>Miamivirus</taxon>
        <taxon>Miamivirus miami</taxon>
    </lineage>
</organism>
<evidence type="ECO:0000256" key="1">
    <source>
        <dbReference type="SAM" id="MobiDB-lite"/>
    </source>
</evidence>
<reference evidence="2 3" key="1">
    <citation type="submission" date="2020-07" db="EMBL/GenBank/DDBJ databases">
        <title>Complete genome sequence of Klebsiella pneumoniae phage Miami.</title>
        <authorList>
            <person name="Mora D.A."/>
            <person name="Lessor L."/>
            <person name="Gill J."/>
            <person name="Liu M."/>
        </authorList>
    </citation>
    <scope>NUCLEOTIDE SEQUENCE [LARGE SCALE GENOMIC DNA]</scope>
</reference>
<evidence type="ECO:0000313" key="3">
    <source>
        <dbReference type="Proteomes" id="UP000662782"/>
    </source>
</evidence>
<keyword evidence="3" id="KW-1185">Reference proteome</keyword>
<feature type="region of interest" description="Disordered" evidence="1">
    <location>
        <begin position="537"/>
        <end position="559"/>
    </location>
</feature>
<accession>A0A873WGF3</accession>
<sequence>MNFYYVDPSLKVDGNGTLSSPFNSMDSLVASSWAHPMTILIKRGTSFKWSYLNNSLANLNSVLFCNQSGTQSVLSSYGDGPLPIWYPADETKRHTYTIFQNFYIGDLQLSPTPGVVQTMGYLYGWIKGDSNGLCNMEIGNLRFIGTPESIGKSAGMNEVACILLQADYVSRTNIAHKIYIHDIYGDHVNCGIMVRGNPHLSDTTTFYGDQRKSYGVRILDISFTNIINYGIKLCGATSKNKNKNVRGDEWESGFDGVYYSSYKTNVYNPNTDPKGSTGRADVPIWITMCSYITGQNFEIHGSGPGLPDRQSLDFDYHTNNCTFRYGYCTNNARGPMFIQGPYSNSWYAAQGYTAPSSDPYTLYKTLGCGVINNVIEYVTFYNDGIGRTDEVSTFKWTKPQVYRYCYDNTIRNCLFIDSATRTGDNIVGANPQTDDDATANSLSIDSCIFYWRIRDESDLISSSVVTSFGALLQKISFKNCLIFSKSWATTPSLPGVVTSGILYADPKFKNEIPTVPPSGFKEAMNILRLSSSSPALSAGTINPNPDSWGNTGKNIGWEQ</sequence>
<dbReference type="EMBL" id="MT701590">
    <property type="protein sequence ID" value="QPB09188.1"/>
    <property type="molecule type" value="Genomic_DNA"/>
</dbReference>
<name>A0A873WGF3_9CAUD</name>
<evidence type="ECO:0000313" key="2">
    <source>
        <dbReference type="EMBL" id="QPB09188.1"/>
    </source>
</evidence>
<gene>
    <name evidence="2" type="ORF">CPT_Miami_093</name>
</gene>
<protein>
    <submittedName>
        <fullName evidence="2">Uncharacterized protein</fullName>
    </submittedName>
</protein>
<dbReference type="Proteomes" id="UP000662782">
    <property type="component" value="Segment"/>
</dbReference>
<proteinExistence type="predicted"/>
<feature type="compositionally biased region" description="Polar residues" evidence="1">
    <location>
        <begin position="539"/>
        <end position="553"/>
    </location>
</feature>